<gene>
    <name evidence="9 12" type="primary">ftsY</name>
    <name evidence="12" type="ORF">GDZ32_03690</name>
</gene>
<dbReference type="GO" id="GO:0005047">
    <property type="term" value="F:signal recognition particle binding"/>
    <property type="evidence" value="ECO:0007669"/>
    <property type="project" value="TreeGrafter"/>
</dbReference>
<dbReference type="SMART" id="SM00963">
    <property type="entry name" value="SRP54_N"/>
    <property type="match status" value="1"/>
</dbReference>
<name>A0A6A7K0R7_LACHE</name>
<comment type="catalytic activity">
    <reaction evidence="8 9">
        <text>GTP + H2O = GDP + phosphate + H(+)</text>
        <dbReference type="Rhea" id="RHEA:19669"/>
        <dbReference type="ChEBI" id="CHEBI:15377"/>
        <dbReference type="ChEBI" id="CHEBI:15378"/>
        <dbReference type="ChEBI" id="CHEBI:37565"/>
        <dbReference type="ChEBI" id="CHEBI:43474"/>
        <dbReference type="ChEBI" id="CHEBI:58189"/>
        <dbReference type="EC" id="3.6.5.4"/>
    </reaction>
</comment>
<evidence type="ECO:0000256" key="9">
    <source>
        <dbReference type="HAMAP-Rule" id="MF_00920"/>
    </source>
</evidence>
<dbReference type="EC" id="3.6.5.4" evidence="9"/>
<organism evidence="12 13">
    <name type="scientific">Lactobacillus helveticus</name>
    <name type="common">Lactobacillus suntoryeus</name>
    <dbReference type="NCBI Taxonomy" id="1587"/>
    <lineage>
        <taxon>Bacteria</taxon>
        <taxon>Bacillati</taxon>
        <taxon>Bacillota</taxon>
        <taxon>Bacilli</taxon>
        <taxon>Lactobacillales</taxon>
        <taxon>Lactobacillaceae</taxon>
        <taxon>Lactobacillus</taxon>
    </lineage>
</organism>
<protein>
    <recommendedName>
        <fullName evidence="9">Signal recognition particle receptor FtsY</fullName>
        <shortName evidence="9">SRP receptor</shortName>
        <ecNumber evidence="9">3.6.5.4</ecNumber>
    </recommendedName>
</protein>
<keyword evidence="5 9" id="KW-0342">GTP-binding</keyword>
<dbReference type="SUPFAM" id="SSF47364">
    <property type="entry name" value="Domain of the SRP/SRP receptor G-proteins"/>
    <property type="match status" value="1"/>
</dbReference>
<evidence type="ECO:0000256" key="1">
    <source>
        <dbReference type="ARBA" id="ARBA00022475"/>
    </source>
</evidence>
<feature type="binding site" evidence="9">
    <location>
        <begin position="315"/>
        <end position="319"/>
    </location>
    <ligand>
        <name>GTP</name>
        <dbReference type="ChEBI" id="CHEBI:37565"/>
    </ligand>
</feature>
<evidence type="ECO:0000256" key="10">
    <source>
        <dbReference type="SAM" id="MobiDB-lite"/>
    </source>
</evidence>
<dbReference type="GO" id="GO:0005886">
    <property type="term" value="C:plasma membrane"/>
    <property type="evidence" value="ECO:0007669"/>
    <property type="project" value="UniProtKB-SubCell"/>
</dbReference>
<feature type="compositionally biased region" description="Acidic residues" evidence="10">
    <location>
        <begin position="45"/>
        <end position="89"/>
    </location>
</feature>
<evidence type="ECO:0000313" key="13">
    <source>
        <dbReference type="Proteomes" id="UP000430466"/>
    </source>
</evidence>
<dbReference type="GO" id="GO:0003924">
    <property type="term" value="F:GTPase activity"/>
    <property type="evidence" value="ECO:0007669"/>
    <property type="project" value="UniProtKB-UniRule"/>
</dbReference>
<comment type="similarity">
    <text evidence="9">Belongs to the GTP-binding SRP family. FtsY subfamily.</text>
</comment>
<dbReference type="InterPro" id="IPR000897">
    <property type="entry name" value="SRP54_GTPase_dom"/>
</dbReference>
<dbReference type="GO" id="GO:0005525">
    <property type="term" value="F:GTP binding"/>
    <property type="evidence" value="ECO:0007669"/>
    <property type="project" value="UniProtKB-UniRule"/>
</dbReference>
<dbReference type="InterPro" id="IPR003593">
    <property type="entry name" value="AAA+_ATPase"/>
</dbReference>
<keyword evidence="2 9" id="KW-0963">Cytoplasm</keyword>
<evidence type="ECO:0000256" key="2">
    <source>
        <dbReference type="ARBA" id="ARBA00022490"/>
    </source>
</evidence>
<comment type="subunit">
    <text evidence="9">Part of the signal recognition particle protein translocation system, which is composed of SRP and FtsY.</text>
</comment>
<evidence type="ECO:0000256" key="8">
    <source>
        <dbReference type="ARBA" id="ARBA00048027"/>
    </source>
</evidence>
<comment type="subcellular location">
    <subcellularLocation>
        <location evidence="9">Cell membrane</location>
        <topology evidence="9">Peripheral membrane protein</topology>
        <orientation evidence="9">Cytoplasmic side</orientation>
    </subcellularLocation>
    <subcellularLocation>
        <location evidence="9">Cytoplasm</location>
    </subcellularLocation>
</comment>
<dbReference type="InterPro" id="IPR042101">
    <property type="entry name" value="SRP54_N_sf"/>
</dbReference>
<keyword evidence="6 9" id="KW-0472">Membrane</keyword>
<dbReference type="InterPro" id="IPR013822">
    <property type="entry name" value="Signal_recog_particl_SRP54_hlx"/>
</dbReference>
<dbReference type="AlphaFoldDB" id="A0A6A7K0R7"/>
<keyword evidence="7 9" id="KW-0675">Receptor</keyword>
<dbReference type="NCBIfam" id="TIGR00064">
    <property type="entry name" value="ftsY"/>
    <property type="match status" value="1"/>
</dbReference>
<dbReference type="GO" id="GO:0006614">
    <property type="term" value="P:SRP-dependent cotranslational protein targeting to membrane"/>
    <property type="evidence" value="ECO:0007669"/>
    <property type="project" value="InterPro"/>
</dbReference>
<accession>A0A6A7K0R7</accession>
<evidence type="ECO:0000256" key="4">
    <source>
        <dbReference type="ARBA" id="ARBA00022801"/>
    </source>
</evidence>
<dbReference type="CDD" id="cd17874">
    <property type="entry name" value="FtsY"/>
    <property type="match status" value="1"/>
</dbReference>
<dbReference type="Gene3D" id="1.20.120.140">
    <property type="entry name" value="Signal recognition particle SRP54, nucleotide-binding domain"/>
    <property type="match status" value="1"/>
</dbReference>
<dbReference type="InterPro" id="IPR036225">
    <property type="entry name" value="SRP/SRP_N"/>
</dbReference>
<keyword evidence="3 9" id="KW-0547">Nucleotide-binding</keyword>
<dbReference type="FunFam" id="3.40.50.300:FF:000053">
    <property type="entry name" value="Signal recognition particle receptor FtsY"/>
    <property type="match status" value="1"/>
</dbReference>
<keyword evidence="1 9" id="KW-1003">Cell membrane</keyword>
<dbReference type="EMBL" id="WHOE01000022">
    <property type="protein sequence ID" value="MPW14129.1"/>
    <property type="molecule type" value="Genomic_DNA"/>
</dbReference>
<dbReference type="Pfam" id="PF02881">
    <property type="entry name" value="SRP54_N"/>
    <property type="match status" value="1"/>
</dbReference>
<proteinExistence type="inferred from homology"/>
<dbReference type="InterPro" id="IPR027417">
    <property type="entry name" value="P-loop_NTPase"/>
</dbReference>
<dbReference type="SMART" id="SM00382">
    <property type="entry name" value="AAA"/>
    <property type="match status" value="1"/>
</dbReference>
<comment type="caution">
    <text evidence="12">The sequence shown here is derived from an EMBL/GenBank/DDBJ whole genome shotgun (WGS) entry which is preliminary data.</text>
</comment>
<comment type="function">
    <text evidence="9">Involved in targeting and insertion of nascent membrane proteins into the cytoplasmic membrane. Acts as a receptor for the complex formed by the signal recognition particle (SRP) and the ribosome-nascent chain (RNC).</text>
</comment>
<evidence type="ECO:0000259" key="11">
    <source>
        <dbReference type="PROSITE" id="PS00300"/>
    </source>
</evidence>
<dbReference type="Gene3D" id="3.40.50.300">
    <property type="entry name" value="P-loop containing nucleotide triphosphate hydrolases"/>
    <property type="match status" value="1"/>
</dbReference>
<dbReference type="RefSeq" id="WP_152723678.1">
    <property type="nucleotide sequence ID" value="NZ_WHOE01000022.1"/>
</dbReference>
<dbReference type="InterPro" id="IPR004390">
    <property type="entry name" value="SR_rcpt_FtsY"/>
</dbReference>
<dbReference type="PROSITE" id="PS00300">
    <property type="entry name" value="SRP54"/>
    <property type="match status" value="1"/>
</dbReference>
<evidence type="ECO:0000256" key="6">
    <source>
        <dbReference type="ARBA" id="ARBA00023136"/>
    </source>
</evidence>
<keyword evidence="4 9" id="KW-0378">Hydrolase</keyword>
<reference evidence="12 13" key="1">
    <citation type="submission" date="2019-10" db="EMBL/GenBank/DDBJ databases">
        <title>Draft genome sequences of Lactobacillus strains.</title>
        <authorList>
            <person name="Cho G.-S."/>
            <person name="Fagbemigun O."/>
            <person name="Brinks E."/>
            <person name="Franz C.M.A.P."/>
        </authorList>
    </citation>
    <scope>NUCLEOTIDE SEQUENCE [LARGE SCALE GENOMIC DNA]</scope>
    <source>
        <strain evidence="12 13">313</strain>
    </source>
</reference>
<dbReference type="HAMAP" id="MF_00920">
    <property type="entry name" value="FtsY"/>
    <property type="match status" value="1"/>
</dbReference>
<feature type="compositionally biased region" description="Basic and acidic residues" evidence="10">
    <location>
        <begin position="1"/>
        <end position="33"/>
    </location>
</feature>
<feature type="compositionally biased region" description="Acidic residues" evidence="10">
    <location>
        <begin position="97"/>
        <end position="122"/>
    </location>
</feature>
<evidence type="ECO:0000256" key="5">
    <source>
        <dbReference type="ARBA" id="ARBA00023134"/>
    </source>
</evidence>
<dbReference type="SMART" id="SM00962">
    <property type="entry name" value="SRP54"/>
    <property type="match status" value="1"/>
</dbReference>
<feature type="binding site" evidence="9">
    <location>
        <begin position="379"/>
        <end position="382"/>
    </location>
    <ligand>
        <name>GTP</name>
        <dbReference type="ChEBI" id="CHEBI:37565"/>
    </ligand>
</feature>
<dbReference type="GO" id="GO:0005737">
    <property type="term" value="C:cytoplasm"/>
    <property type="evidence" value="ECO:0007669"/>
    <property type="project" value="UniProtKB-SubCell"/>
</dbReference>
<feature type="domain" description="SRP54-type proteins GTP-binding" evidence="11">
    <location>
        <begin position="400"/>
        <end position="413"/>
    </location>
</feature>
<dbReference type="FunFam" id="1.20.120.140:FF:000002">
    <property type="entry name" value="Signal recognition particle receptor FtsY"/>
    <property type="match status" value="1"/>
</dbReference>
<dbReference type="SUPFAM" id="SSF52540">
    <property type="entry name" value="P-loop containing nucleoside triphosphate hydrolases"/>
    <property type="match status" value="1"/>
</dbReference>
<dbReference type="PANTHER" id="PTHR43134:SF1">
    <property type="entry name" value="SIGNAL RECOGNITION PARTICLE RECEPTOR SUBUNIT ALPHA"/>
    <property type="match status" value="1"/>
</dbReference>
<evidence type="ECO:0000256" key="7">
    <source>
        <dbReference type="ARBA" id="ARBA00023170"/>
    </source>
</evidence>
<sequence>MGLFDRIKKSLFGKKDDEEEKKEEQEKQDKVEQEQEDSEATNQEEQPEENAESGEQEEETEPIKEDDESEASEEVAEDEEEPESEETTEIEEKQDAEPEPQESETTEEEETEEVEEDEDFSQEELYEKGLEKTNKGFGARLNAFFAKFRTVDEDFFDDLEDLLIESDVGYETAEQLTDELREEAKLQNAKSRDDLKKVIVEKLVDLYDKDGNSEDEKLIYHPEDKPNVYLFVGVNGAGKTTTIGKLAKRFKDEGKSVIMAAADTFRAGAVEQLVEWGKRVDVPVVTGKEKADPASVVYDATERAIKENADYLLVDTAGRLQNKKNLMAELEKIQRIIKKLLPDQPTETLLVLDGSTGQNALLQAKDFDKTTKLTGLILTKLDGSSKGGVVLAIRNEMNLPVKLVGLGEKAEDLADFDAANYAIGLFHGLV</sequence>
<feature type="binding site" evidence="9">
    <location>
        <begin position="233"/>
        <end position="240"/>
    </location>
    <ligand>
        <name>GTP</name>
        <dbReference type="ChEBI" id="CHEBI:37565"/>
    </ligand>
</feature>
<evidence type="ECO:0000256" key="3">
    <source>
        <dbReference type="ARBA" id="ARBA00022741"/>
    </source>
</evidence>
<dbReference type="PANTHER" id="PTHR43134">
    <property type="entry name" value="SIGNAL RECOGNITION PARTICLE RECEPTOR SUBUNIT ALPHA"/>
    <property type="match status" value="1"/>
</dbReference>
<evidence type="ECO:0000313" key="12">
    <source>
        <dbReference type="EMBL" id="MPW14129.1"/>
    </source>
</evidence>
<dbReference type="Pfam" id="PF00448">
    <property type="entry name" value="SRP54"/>
    <property type="match status" value="1"/>
</dbReference>
<dbReference type="Proteomes" id="UP000430466">
    <property type="component" value="Unassembled WGS sequence"/>
</dbReference>
<feature type="region of interest" description="Disordered" evidence="10">
    <location>
        <begin position="1"/>
        <end position="122"/>
    </location>
</feature>